<dbReference type="GO" id="GO:0003700">
    <property type="term" value="F:DNA-binding transcription factor activity"/>
    <property type="evidence" value="ECO:0007669"/>
    <property type="project" value="TreeGrafter"/>
</dbReference>
<evidence type="ECO:0000313" key="8">
    <source>
        <dbReference type="Proteomes" id="UP000334019"/>
    </source>
</evidence>
<organism evidence="7 8">
    <name type="scientific">Actinomarinicola tropica</name>
    <dbReference type="NCBI Taxonomy" id="2789776"/>
    <lineage>
        <taxon>Bacteria</taxon>
        <taxon>Bacillati</taxon>
        <taxon>Actinomycetota</taxon>
        <taxon>Acidimicrobiia</taxon>
        <taxon>Acidimicrobiales</taxon>
        <taxon>Iamiaceae</taxon>
        <taxon>Actinomarinicola</taxon>
    </lineage>
</organism>
<keyword evidence="3" id="KW-0804">Transcription</keyword>
<dbReference type="InterPro" id="IPR050109">
    <property type="entry name" value="HTH-type_TetR-like_transc_reg"/>
</dbReference>
<gene>
    <name evidence="7" type="ORF">GH723_13080</name>
</gene>
<evidence type="ECO:0000313" key="7">
    <source>
        <dbReference type="EMBL" id="QGG95956.1"/>
    </source>
</evidence>
<dbReference type="Gene3D" id="1.10.357.10">
    <property type="entry name" value="Tetracycline Repressor, domain 2"/>
    <property type="match status" value="1"/>
</dbReference>
<dbReference type="AlphaFoldDB" id="A0A5Q2RNG2"/>
<proteinExistence type="predicted"/>
<dbReference type="PRINTS" id="PR00455">
    <property type="entry name" value="HTHTETR"/>
</dbReference>
<feature type="DNA-binding region" description="H-T-H motif" evidence="4">
    <location>
        <begin position="50"/>
        <end position="69"/>
    </location>
</feature>
<keyword evidence="1" id="KW-0805">Transcription regulation</keyword>
<evidence type="ECO:0000256" key="1">
    <source>
        <dbReference type="ARBA" id="ARBA00023015"/>
    </source>
</evidence>
<dbReference type="PROSITE" id="PS01081">
    <property type="entry name" value="HTH_TETR_1"/>
    <property type="match status" value="1"/>
</dbReference>
<dbReference type="GO" id="GO:0000976">
    <property type="term" value="F:transcription cis-regulatory region binding"/>
    <property type="evidence" value="ECO:0007669"/>
    <property type="project" value="TreeGrafter"/>
</dbReference>
<evidence type="ECO:0000256" key="3">
    <source>
        <dbReference type="ARBA" id="ARBA00023163"/>
    </source>
</evidence>
<evidence type="ECO:0000256" key="2">
    <source>
        <dbReference type="ARBA" id="ARBA00023125"/>
    </source>
</evidence>
<dbReference type="Pfam" id="PF00440">
    <property type="entry name" value="TetR_N"/>
    <property type="match status" value="1"/>
</dbReference>
<dbReference type="PANTHER" id="PTHR30055:SF234">
    <property type="entry name" value="HTH-TYPE TRANSCRIPTIONAL REGULATOR BETI"/>
    <property type="match status" value="1"/>
</dbReference>
<feature type="region of interest" description="Disordered" evidence="5">
    <location>
        <begin position="1"/>
        <end position="22"/>
    </location>
</feature>
<keyword evidence="2 4" id="KW-0238">DNA-binding</keyword>
<dbReference type="Proteomes" id="UP000334019">
    <property type="component" value="Chromosome"/>
</dbReference>
<accession>A0A5Q2RNG2</accession>
<dbReference type="PROSITE" id="PS50977">
    <property type="entry name" value="HTH_TETR_2"/>
    <property type="match status" value="1"/>
</dbReference>
<dbReference type="InterPro" id="IPR009057">
    <property type="entry name" value="Homeodomain-like_sf"/>
</dbReference>
<keyword evidence="8" id="KW-1185">Reference proteome</keyword>
<dbReference type="KEGG" id="atq:GH723_13080"/>
<dbReference type="InterPro" id="IPR023772">
    <property type="entry name" value="DNA-bd_HTH_TetR-type_CS"/>
</dbReference>
<name>A0A5Q2RNG2_9ACTN</name>
<protein>
    <submittedName>
        <fullName evidence="7">TetR family transcriptional regulator</fullName>
    </submittedName>
</protein>
<dbReference type="EMBL" id="CP045851">
    <property type="protein sequence ID" value="QGG95956.1"/>
    <property type="molecule type" value="Genomic_DNA"/>
</dbReference>
<dbReference type="RefSeq" id="WP_153760062.1">
    <property type="nucleotide sequence ID" value="NZ_CP045851.1"/>
</dbReference>
<dbReference type="InterPro" id="IPR001647">
    <property type="entry name" value="HTH_TetR"/>
</dbReference>
<evidence type="ECO:0000259" key="6">
    <source>
        <dbReference type="PROSITE" id="PS50977"/>
    </source>
</evidence>
<feature type="domain" description="HTH tetR-type" evidence="6">
    <location>
        <begin position="27"/>
        <end position="87"/>
    </location>
</feature>
<evidence type="ECO:0000256" key="4">
    <source>
        <dbReference type="PROSITE-ProRule" id="PRU00335"/>
    </source>
</evidence>
<sequence>MGRIETAADDDAVTSDNGGTRRLLGRDERRSQIQRAAASAFAREGFVATSIDDVAAEAGITRAIVYRHFDSKEALYRAVLEHVSARLGEEFKIRLASRQSGLTIATHLTVARENPDGYRLLWEHAVREPRFADYAEDFRERSVRSTERLFQDRIADPAKFRWAARQTLSQIVTSVLLWLDEGTPEQDDVFLEFASEGLWASVNSWRED</sequence>
<dbReference type="PANTHER" id="PTHR30055">
    <property type="entry name" value="HTH-TYPE TRANSCRIPTIONAL REGULATOR RUTR"/>
    <property type="match status" value="1"/>
</dbReference>
<evidence type="ECO:0000256" key="5">
    <source>
        <dbReference type="SAM" id="MobiDB-lite"/>
    </source>
</evidence>
<dbReference type="SUPFAM" id="SSF46689">
    <property type="entry name" value="Homeodomain-like"/>
    <property type="match status" value="1"/>
</dbReference>
<reference evidence="7 8" key="1">
    <citation type="submission" date="2019-11" db="EMBL/GenBank/DDBJ databases">
        <authorList>
            <person name="He Y."/>
        </authorList>
    </citation>
    <scope>NUCLEOTIDE SEQUENCE [LARGE SCALE GENOMIC DNA]</scope>
    <source>
        <strain evidence="7 8">SCSIO 58843</strain>
    </source>
</reference>